<name>A0A2M6WD56_9BACT</name>
<organism evidence="1 2">
    <name type="scientific">Candidatus Komeilibacteria bacterium CG10_big_fil_rev_8_21_14_0_10_41_13</name>
    <dbReference type="NCBI Taxonomy" id="1974476"/>
    <lineage>
        <taxon>Bacteria</taxon>
        <taxon>Candidatus Komeiliibacteriota</taxon>
    </lineage>
</organism>
<dbReference type="Proteomes" id="UP000230543">
    <property type="component" value="Unassembled WGS sequence"/>
</dbReference>
<gene>
    <name evidence="1" type="ORF">COU22_00520</name>
</gene>
<evidence type="ECO:0000313" key="2">
    <source>
        <dbReference type="Proteomes" id="UP000230543"/>
    </source>
</evidence>
<protein>
    <recommendedName>
        <fullName evidence="3">DUF4325 domain-containing protein</fullName>
    </recommendedName>
</protein>
<proteinExistence type="predicted"/>
<dbReference type="EMBL" id="PFBO01000018">
    <property type="protein sequence ID" value="PIT90737.1"/>
    <property type="molecule type" value="Genomic_DNA"/>
</dbReference>
<sequence length="141" mass="16204">ADYQGYAFLALFYLNKGLRRAWEVFCFCLIKLKKKTIIFIPITNNMFISLKKFGSTLTSRDDGKEALAAFQSSLKSVSAQEEIEINFSGVNTFSPAWADEFLTPLFEFFQDRLVLMRTANLSVKATIDLLEKIHNIKFRVK</sequence>
<feature type="non-terminal residue" evidence="1">
    <location>
        <position position="1"/>
    </location>
</feature>
<accession>A0A2M6WD56</accession>
<comment type="caution">
    <text evidence="1">The sequence shown here is derived from an EMBL/GenBank/DDBJ whole genome shotgun (WGS) entry which is preliminary data.</text>
</comment>
<evidence type="ECO:0008006" key="3">
    <source>
        <dbReference type="Google" id="ProtNLM"/>
    </source>
</evidence>
<reference evidence="2" key="1">
    <citation type="submission" date="2017-09" db="EMBL/GenBank/DDBJ databases">
        <title>Depth-based differentiation of microbial function through sediment-hosted aquifers and enrichment of novel symbionts in the deep terrestrial subsurface.</title>
        <authorList>
            <person name="Probst A.J."/>
            <person name="Ladd B."/>
            <person name="Jarett J.K."/>
            <person name="Geller-Mcgrath D.E."/>
            <person name="Sieber C.M.K."/>
            <person name="Emerson J.B."/>
            <person name="Anantharaman K."/>
            <person name="Thomas B.C."/>
            <person name="Malmstrom R."/>
            <person name="Stieglmeier M."/>
            <person name="Klingl A."/>
            <person name="Woyke T."/>
            <person name="Ryan C.M."/>
            <person name="Banfield J.F."/>
        </authorList>
    </citation>
    <scope>NUCLEOTIDE SEQUENCE [LARGE SCALE GENOMIC DNA]</scope>
</reference>
<dbReference type="AlphaFoldDB" id="A0A2M6WD56"/>
<evidence type="ECO:0000313" key="1">
    <source>
        <dbReference type="EMBL" id="PIT90737.1"/>
    </source>
</evidence>